<proteinExistence type="predicted"/>
<organism evidence="1 2">
    <name type="scientific">Romanomermis culicivorax</name>
    <name type="common">Nematode worm</name>
    <dbReference type="NCBI Taxonomy" id="13658"/>
    <lineage>
        <taxon>Eukaryota</taxon>
        <taxon>Metazoa</taxon>
        <taxon>Ecdysozoa</taxon>
        <taxon>Nematoda</taxon>
        <taxon>Enoplea</taxon>
        <taxon>Dorylaimia</taxon>
        <taxon>Mermithida</taxon>
        <taxon>Mermithoidea</taxon>
        <taxon>Mermithidae</taxon>
        <taxon>Romanomermis</taxon>
    </lineage>
</organism>
<dbReference type="Proteomes" id="UP000887565">
    <property type="component" value="Unplaced"/>
</dbReference>
<evidence type="ECO:0000313" key="2">
    <source>
        <dbReference type="WBParaSite" id="nRc.2.0.1.t41618-RA"/>
    </source>
</evidence>
<dbReference type="SUPFAM" id="SSF109993">
    <property type="entry name" value="VPS9 domain"/>
    <property type="match status" value="1"/>
</dbReference>
<dbReference type="Pfam" id="PF23268">
    <property type="entry name" value="RIN1"/>
    <property type="match status" value="1"/>
</dbReference>
<name>A0A915KS72_ROMCU</name>
<evidence type="ECO:0000313" key="1">
    <source>
        <dbReference type="Proteomes" id="UP000887565"/>
    </source>
</evidence>
<dbReference type="WBParaSite" id="nRc.2.0.1.t41618-RA">
    <property type="protein sequence ID" value="nRc.2.0.1.t41618-RA"/>
    <property type="gene ID" value="nRc.2.0.1.g41618"/>
</dbReference>
<sequence>MKKIGNLDTPARFREPIYKHRHSADPSFKIQACVENLSTDFRSFFAVQIKNFIDCTLQAREEDPQIVIGNVRQFMNGIKNYLVKQGESDLHTIIERERSKLRPDEFLNIDAIFEGVLEKIILQKLKPHLYRILVQNASKNGSLNILSSNFSLLRSKTCQELGVT</sequence>
<keyword evidence="1" id="KW-1185">Reference proteome</keyword>
<dbReference type="AlphaFoldDB" id="A0A915KS72"/>
<reference evidence="2" key="1">
    <citation type="submission" date="2022-11" db="UniProtKB">
        <authorList>
            <consortium name="WormBaseParasite"/>
        </authorList>
    </citation>
    <scope>IDENTIFICATION</scope>
</reference>
<accession>A0A915KS72</accession>
<dbReference type="InterPro" id="IPR037191">
    <property type="entry name" value="VPS9_dom_sf"/>
</dbReference>
<protein>
    <submittedName>
        <fullName evidence="2">Uncharacterized protein</fullName>
    </submittedName>
</protein>